<feature type="transmembrane region" description="Helical" evidence="1">
    <location>
        <begin position="48"/>
        <end position="65"/>
    </location>
</feature>
<dbReference type="EMBL" id="QGDT01000023">
    <property type="protein sequence ID" value="PWJ53416.1"/>
    <property type="molecule type" value="Genomic_DNA"/>
</dbReference>
<dbReference type="Proteomes" id="UP000245880">
    <property type="component" value="Unassembled WGS sequence"/>
</dbReference>
<keyword evidence="3" id="KW-1185">Reference proteome</keyword>
<keyword evidence="1" id="KW-1133">Transmembrane helix</keyword>
<dbReference type="AlphaFoldDB" id="A0A316A669"/>
<dbReference type="OrthoDB" id="1273979at2"/>
<feature type="transmembrane region" description="Helical" evidence="1">
    <location>
        <begin position="22"/>
        <end position="42"/>
    </location>
</feature>
<comment type="caution">
    <text evidence="2">The sequence shown here is derived from an EMBL/GenBank/DDBJ whole genome shotgun (WGS) entry which is preliminary data.</text>
</comment>
<gene>
    <name evidence="2" type="ORF">CLV98_12330</name>
</gene>
<dbReference type="RefSeq" id="WP_109678208.1">
    <property type="nucleotide sequence ID" value="NZ_QGDT01000023.1"/>
</dbReference>
<keyword evidence="1" id="KW-0472">Membrane</keyword>
<reference evidence="2 3" key="1">
    <citation type="submission" date="2018-03" db="EMBL/GenBank/DDBJ databases">
        <title>Genomic Encyclopedia of Archaeal and Bacterial Type Strains, Phase II (KMG-II): from individual species to whole genera.</title>
        <authorList>
            <person name="Goeker M."/>
        </authorList>
    </citation>
    <scope>NUCLEOTIDE SEQUENCE [LARGE SCALE GENOMIC DNA]</scope>
    <source>
        <strain evidence="2 3">DSM 100346</strain>
    </source>
</reference>
<dbReference type="InterPro" id="IPR025407">
    <property type="entry name" value="DUF4133"/>
</dbReference>
<sequence>MITEVIKGADDEIEFLGFKGRYFYRLVQMVITLILITFITYALGFNSLWLFIIMFGIGLMAYFYIENEMHSNHKHGHIHRKHKAPKAIIQNKPFYKIIK</sequence>
<proteinExistence type="predicted"/>
<dbReference type="Pfam" id="PF13571">
    <property type="entry name" value="DUF4133"/>
    <property type="match status" value="1"/>
</dbReference>
<protein>
    <submittedName>
        <fullName evidence="2">Uncharacterized protein DUF4133</fullName>
    </submittedName>
</protein>
<keyword evidence="1" id="KW-0812">Transmembrane</keyword>
<evidence type="ECO:0000313" key="3">
    <source>
        <dbReference type="Proteomes" id="UP000245880"/>
    </source>
</evidence>
<evidence type="ECO:0000256" key="1">
    <source>
        <dbReference type="SAM" id="Phobius"/>
    </source>
</evidence>
<evidence type="ECO:0000313" key="2">
    <source>
        <dbReference type="EMBL" id="PWJ53416.1"/>
    </source>
</evidence>
<name>A0A316A669_9BACT</name>
<organism evidence="2 3">
    <name type="scientific">Dyadobacter jejuensis</name>
    <dbReference type="NCBI Taxonomy" id="1082580"/>
    <lineage>
        <taxon>Bacteria</taxon>
        <taxon>Pseudomonadati</taxon>
        <taxon>Bacteroidota</taxon>
        <taxon>Cytophagia</taxon>
        <taxon>Cytophagales</taxon>
        <taxon>Spirosomataceae</taxon>
        <taxon>Dyadobacter</taxon>
    </lineage>
</organism>
<accession>A0A316A669</accession>